<dbReference type="EMBL" id="LQQY01000009">
    <property type="protein sequence ID" value="KZE50944.1"/>
    <property type="molecule type" value="Genomic_DNA"/>
</dbReference>
<proteinExistence type="predicted"/>
<dbReference type="Proteomes" id="UP000076510">
    <property type="component" value="Unassembled WGS sequence"/>
</dbReference>
<gene>
    <name evidence="1" type="ORF">AV649_16360</name>
</gene>
<name>A0A165L411_9BACI</name>
<evidence type="ECO:0000313" key="2">
    <source>
        <dbReference type="Proteomes" id="UP000076510"/>
    </source>
</evidence>
<organism evidence="1 2">
    <name type="scientific">Rossellomorea marisflavi</name>
    <dbReference type="NCBI Taxonomy" id="189381"/>
    <lineage>
        <taxon>Bacteria</taxon>
        <taxon>Bacillati</taxon>
        <taxon>Bacillota</taxon>
        <taxon>Bacilli</taxon>
        <taxon>Bacillales</taxon>
        <taxon>Bacillaceae</taxon>
        <taxon>Rossellomorea</taxon>
    </lineage>
</organism>
<reference evidence="2" key="1">
    <citation type="submission" date="2016-01" db="EMBL/GenBank/DDBJ databases">
        <title>Whole genome sequencing of Bhargavaea cecembensis T14.</title>
        <authorList>
            <person name="Hong K.W."/>
        </authorList>
    </citation>
    <scope>NUCLEOTIDE SEQUENCE [LARGE SCALE GENOMIC DNA]</scope>
    <source>
        <strain evidence="2">M19</strain>
    </source>
</reference>
<comment type="caution">
    <text evidence="1">The sequence shown here is derived from an EMBL/GenBank/DDBJ whole genome shotgun (WGS) entry which is preliminary data.</text>
</comment>
<evidence type="ECO:0000313" key="1">
    <source>
        <dbReference type="EMBL" id="KZE50944.1"/>
    </source>
</evidence>
<sequence length="159" mass="17978">MKSWYVLFILLGFIHPHTVAGESMPEQALLEDMREDGYIEIEDAIAAFEDHQQMEVKLPRPPFHATIALGKASPDTLTLQWFNTVNHAHIRVTIGSRPSLNKSHAVVVTLKDGVKAFYREDPPHHTLSFISGGLTYDIYTSEPVVTNQREMVEFANSFN</sequence>
<protein>
    <submittedName>
        <fullName evidence="1">Uncharacterized protein</fullName>
    </submittedName>
</protein>
<dbReference type="PATRIC" id="fig|189381.9.peg.3184"/>
<dbReference type="AlphaFoldDB" id="A0A165L411"/>
<accession>A0A165L411</accession>
<dbReference type="OrthoDB" id="9876930at2"/>
<dbReference type="RefSeq" id="WP_048005396.1">
    <property type="nucleotide sequence ID" value="NZ_JBLGCT010000001.1"/>
</dbReference>